<evidence type="ECO:0000256" key="5">
    <source>
        <dbReference type="ARBA" id="ARBA00023052"/>
    </source>
</evidence>
<dbReference type="GO" id="GO:0030976">
    <property type="term" value="F:thiamine pyrophosphate binding"/>
    <property type="evidence" value="ECO:0007669"/>
    <property type="project" value="InterPro"/>
</dbReference>
<evidence type="ECO:0000313" key="8">
    <source>
        <dbReference type="Proteomes" id="UP000306416"/>
    </source>
</evidence>
<gene>
    <name evidence="7" type="ORF">E4633_00425</name>
</gene>
<dbReference type="Gene3D" id="3.40.50.11610">
    <property type="entry name" value="Multifunctional 2-oxoglutarate metabolism enzyme, C-terminal domain"/>
    <property type="match status" value="1"/>
</dbReference>
<feature type="domain" description="Transketolase-like pyrimidine-binding" evidence="6">
    <location>
        <begin position="560"/>
        <end position="753"/>
    </location>
</feature>
<dbReference type="SMART" id="SM00861">
    <property type="entry name" value="Transket_pyr"/>
    <property type="match status" value="1"/>
</dbReference>
<keyword evidence="4 7" id="KW-0560">Oxidoreductase</keyword>
<dbReference type="AlphaFoldDB" id="A0A4S1CKB0"/>
<dbReference type="Gene3D" id="1.10.287.1150">
    <property type="entry name" value="TPP helical domain"/>
    <property type="match status" value="1"/>
</dbReference>
<dbReference type="InterPro" id="IPR005475">
    <property type="entry name" value="Transketolase-like_Pyr-bd"/>
</dbReference>
<dbReference type="PANTHER" id="PTHR23152">
    <property type="entry name" value="2-OXOGLUTARATE DEHYDROGENASE"/>
    <property type="match status" value="1"/>
</dbReference>
<evidence type="ECO:0000256" key="2">
    <source>
        <dbReference type="ARBA" id="ARBA00003906"/>
    </source>
</evidence>
<evidence type="ECO:0000256" key="4">
    <source>
        <dbReference type="ARBA" id="ARBA00023002"/>
    </source>
</evidence>
<dbReference type="Pfam" id="PF16870">
    <property type="entry name" value="OxoGdeHyase_C"/>
    <property type="match status" value="1"/>
</dbReference>
<dbReference type="EC" id="1.2.4.2" evidence="3"/>
<dbReference type="InterPro" id="IPR042179">
    <property type="entry name" value="KGD_C_sf"/>
</dbReference>
<comment type="function">
    <text evidence="2">E1 component of the 2-oxoglutarate dehydrogenase (OGDH) complex which catalyzes the decarboxylation of 2-oxoglutarate, the first step in the conversion of 2-oxoglutarate to succinyl-CoA and CO(2).</text>
</comment>
<dbReference type="InterPro" id="IPR029061">
    <property type="entry name" value="THDP-binding"/>
</dbReference>
<dbReference type="Pfam" id="PF00676">
    <property type="entry name" value="E1_dh"/>
    <property type="match status" value="1"/>
</dbReference>
<organism evidence="7 8">
    <name type="scientific">Geomonas terrae</name>
    <dbReference type="NCBI Taxonomy" id="2562681"/>
    <lineage>
        <taxon>Bacteria</taxon>
        <taxon>Pseudomonadati</taxon>
        <taxon>Thermodesulfobacteriota</taxon>
        <taxon>Desulfuromonadia</taxon>
        <taxon>Geobacterales</taxon>
        <taxon>Geobacteraceae</taxon>
        <taxon>Geomonas</taxon>
    </lineage>
</organism>
<dbReference type="NCBIfam" id="NF008907">
    <property type="entry name" value="PRK12270.1"/>
    <property type="match status" value="1"/>
</dbReference>
<dbReference type="RefSeq" id="WP_135868316.1">
    <property type="nucleotide sequence ID" value="NZ_SRSC01000001.1"/>
</dbReference>
<sequence length="897" mass="99798">MGILDNLTPQWIENQYELWKREPEQLSEEWRAFFTGFDLGAAAPAPGTPPAPGSEEALKQSSVQSLIYRYRDIGHLLACTDPLSPCRIEHPLLSLSTFGLDPSDLNKTFHTRRFMKKSATLKDILQVLRSTYCGSVGVEFMHLQDPDERQWLIDRMEPVGNRGVFTREKRLLLLKKLKEAALFERELHKRFPGQTRFSLEGGDVLIPMLDAAVTKAASMGVTDVVFGMPHRGRLNVLCNIFGMPYENMFAEFADNFEYGVVGEGDVKYHKGFSVNVPGADGGTVHLTLTSNPSHLEAIDPVVQGKCRARQDRIGSDGETRVLPLLIHGDAAFSGQGVVAETLNLSQLAGYRTGGTLHIVLNNQIGFTTSAVDARSSHYATDVAKMVQAPVFHVYGDDAEAVVHVTELAVAYRDRYRKDVVVEVICYRRHGHNEGDEPYFTQPLMYQQIKLRPQLHSLYEMELLAEGFEEDVLKEIETEVVQRLTQAGERQAAPVESAFLAHWSGMKPGVAKVAVPTSVPSATLLELSERLARIPDGFTPHPKVAAVLQKRRDAVVKGGPLDWGNVETLAYASLVSSGVSVRLSGQDVRRGTFSHRHSTLFDQESGATYLPLCAVVPEGTHFCAFDSMLAEFSVLGFEYGYSLEAPEALTIWEAQYGDFVNGAQVIIDQFLVSGEAKWERSSGLVLMLPHGYEGQGAEHSSARIERFLELAAAGNIQAVYPTTPAQLFHVLRRQMLQPFRKPLILFTPKSLLRHPDCVSRLEELSSGGFREVIAEPAAGEAVCQVIICSGKIYYDLLGRIRKEQLQGSALLRIEQLYPLPIEQLRDELQRFPAGVRYTWVQEEPRNMGAWRFIHEPLSELLGSVPRYVGRPDAAAPASGSHRLDRVEQERIVDEALKI</sequence>
<comment type="caution">
    <text evidence="7">The sequence shown here is derived from an EMBL/GenBank/DDBJ whole genome shotgun (WGS) entry which is preliminary data.</text>
</comment>
<name>A0A4S1CKB0_9BACT</name>
<protein>
    <recommendedName>
        <fullName evidence="3">oxoglutarate dehydrogenase (succinyl-transferring)</fullName>
        <ecNumber evidence="3">1.2.4.2</ecNumber>
    </recommendedName>
</protein>
<dbReference type="SUPFAM" id="SSF52518">
    <property type="entry name" value="Thiamin diphosphate-binding fold (THDP-binding)"/>
    <property type="match status" value="2"/>
</dbReference>
<dbReference type="Gene3D" id="3.40.50.970">
    <property type="match status" value="1"/>
</dbReference>
<dbReference type="EMBL" id="SRSC01000001">
    <property type="protein sequence ID" value="TGU73973.1"/>
    <property type="molecule type" value="Genomic_DNA"/>
</dbReference>
<reference evidence="7 8" key="1">
    <citation type="submission" date="2019-04" db="EMBL/GenBank/DDBJ databases">
        <title>Geobacter oryzae sp. nov., ferric-reducing bacteria isolated from paddy soil.</title>
        <authorList>
            <person name="Xu Z."/>
            <person name="Masuda Y."/>
            <person name="Itoh H."/>
            <person name="Senoo K."/>
        </authorList>
    </citation>
    <scope>NUCLEOTIDE SEQUENCE [LARGE SCALE GENOMIC DNA]</scope>
    <source>
        <strain evidence="7 8">Red111</strain>
    </source>
</reference>
<dbReference type="GO" id="GO:0045252">
    <property type="term" value="C:oxoglutarate dehydrogenase complex"/>
    <property type="evidence" value="ECO:0007669"/>
    <property type="project" value="TreeGrafter"/>
</dbReference>
<proteinExistence type="predicted"/>
<dbReference type="NCBIfam" id="TIGR00239">
    <property type="entry name" value="2oxo_dh_E1"/>
    <property type="match status" value="1"/>
</dbReference>
<dbReference type="GO" id="GO:0005829">
    <property type="term" value="C:cytosol"/>
    <property type="evidence" value="ECO:0007669"/>
    <property type="project" value="TreeGrafter"/>
</dbReference>
<dbReference type="PIRSF" id="PIRSF000157">
    <property type="entry name" value="Oxoglu_dh_E1"/>
    <property type="match status" value="1"/>
</dbReference>
<dbReference type="InterPro" id="IPR031717">
    <property type="entry name" value="ODO-1/KGD_C"/>
</dbReference>
<dbReference type="InterPro" id="IPR011603">
    <property type="entry name" value="2oxoglutarate_DH_E1"/>
</dbReference>
<dbReference type="CDD" id="cd02016">
    <property type="entry name" value="TPP_E1_OGDC_like"/>
    <property type="match status" value="1"/>
</dbReference>
<accession>A0A4S1CKB0</accession>
<dbReference type="NCBIfam" id="NF006914">
    <property type="entry name" value="PRK09404.1"/>
    <property type="match status" value="1"/>
</dbReference>
<dbReference type="GO" id="GO:0004591">
    <property type="term" value="F:oxoglutarate dehydrogenase (succinyl-transferring) activity"/>
    <property type="evidence" value="ECO:0007669"/>
    <property type="project" value="UniProtKB-EC"/>
</dbReference>
<dbReference type="Pfam" id="PF02779">
    <property type="entry name" value="Transket_pyr"/>
    <property type="match status" value="1"/>
</dbReference>
<keyword evidence="5" id="KW-0786">Thiamine pyrophosphate</keyword>
<dbReference type="GO" id="GO:0006099">
    <property type="term" value="P:tricarboxylic acid cycle"/>
    <property type="evidence" value="ECO:0007669"/>
    <property type="project" value="TreeGrafter"/>
</dbReference>
<evidence type="ECO:0000256" key="1">
    <source>
        <dbReference type="ARBA" id="ARBA00001964"/>
    </source>
</evidence>
<evidence type="ECO:0000313" key="7">
    <source>
        <dbReference type="EMBL" id="TGU73973.1"/>
    </source>
</evidence>
<evidence type="ECO:0000256" key="3">
    <source>
        <dbReference type="ARBA" id="ARBA00012280"/>
    </source>
</evidence>
<comment type="cofactor">
    <cofactor evidence="1">
        <name>thiamine diphosphate</name>
        <dbReference type="ChEBI" id="CHEBI:58937"/>
    </cofactor>
</comment>
<dbReference type="InterPro" id="IPR001017">
    <property type="entry name" value="DH_E1"/>
</dbReference>
<dbReference type="Gene3D" id="3.40.50.12470">
    <property type="match status" value="1"/>
</dbReference>
<keyword evidence="8" id="KW-1185">Reference proteome</keyword>
<dbReference type="Proteomes" id="UP000306416">
    <property type="component" value="Unassembled WGS sequence"/>
</dbReference>
<evidence type="ECO:0000259" key="6">
    <source>
        <dbReference type="SMART" id="SM00861"/>
    </source>
</evidence>
<dbReference type="PANTHER" id="PTHR23152:SF4">
    <property type="entry name" value="2-OXOADIPATE DEHYDROGENASE COMPLEX COMPONENT E1"/>
    <property type="match status" value="1"/>
</dbReference>